<organism evidence="5">
    <name type="scientific">Volvox carteri f. nagariensis</name>
    <dbReference type="NCBI Taxonomy" id="3068"/>
    <lineage>
        <taxon>Eukaryota</taxon>
        <taxon>Viridiplantae</taxon>
        <taxon>Chlorophyta</taxon>
        <taxon>core chlorophytes</taxon>
        <taxon>Chlorophyceae</taxon>
        <taxon>CS clade</taxon>
        <taxon>Chlamydomonadales</taxon>
        <taxon>Volvocaceae</taxon>
        <taxon>Volvox</taxon>
    </lineage>
</organism>
<dbReference type="GeneID" id="9620544"/>
<feature type="compositionally biased region" description="Basic and acidic residues" evidence="2">
    <location>
        <begin position="13"/>
        <end position="27"/>
    </location>
</feature>
<reference evidence="4 5" key="1">
    <citation type="journal article" date="2010" name="Science">
        <title>Genomic analysis of organismal complexity in the multicellular green alga Volvox carteri.</title>
        <authorList>
            <person name="Prochnik S.E."/>
            <person name="Umen J."/>
            <person name="Nedelcu A.M."/>
            <person name="Hallmann A."/>
            <person name="Miller S.M."/>
            <person name="Nishii I."/>
            <person name="Ferris P."/>
            <person name="Kuo A."/>
            <person name="Mitros T."/>
            <person name="Fritz-Laylin L.K."/>
            <person name="Hellsten U."/>
            <person name="Chapman J."/>
            <person name="Simakov O."/>
            <person name="Rensing S.A."/>
            <person name="Terry A."/>
            <person name="Pangilinan J."/>
            <person name="Kapitonov V."/>
            <person name="Jurka J."/>
            <person name="Salamov A."/>
            <person name="Shapiro H."/>
            <person name="Schmutz J."/>
            <person name="Grimwood J."/>
            <person name="Lindquist E."/>
            <person name="Lucas S."/>
            <person name="Grigoriev I.V."/>
            <person name="Schmitt R."/>
            <person name="Kirk D."/>
            <person name="Rokhsar D.S."/>
        </authorList>
    </citation>
    <scope>NUCLEOTIDE SEQUENCE [LARGE SCALE GENOMIC DNA]</scope>
    <source>
        <strain evidence="5">f. Nagariensis / Eve</strain>
    </source>
</reference>
<dbReference type="InterPro" id="IPR016024">
    <property type="entry name" value="ARM-type_fold"/>
</dbReference>
<dbReference type="STRING" id="3068.D8TMV2"/>
<feature type="compositionally biased region" description="Acidic residues" evidence="2">
    <location>
        <begin position="1986"/>
        <end position="2017"/>
    </location>
</feature>
<sequence>MAETRRRSSRLSAAEKKASAKAQKPEDSSSEESSSSGDDHRDEDFAAAEAPKSPTPRKGTSKSPQKKQRSPGQRAGQRRSPTAAQKKRKASLDDDAAKGGEGEAPENQGDHAAAAAPDAAGPGPSSIAAAAAPAVKPKPAPKRGKAAPLASLHNLTLWDIISKHPASVERAAKEWVDRYCQDKLEATSELMSMIVQAGGCESGVSVDDLESGEMDDVIKRLVDTIVREGGSEPFRDKRLRNLRSAYEAFWSALVSELHAAGHLLDDHVCDRLTNLLIGLSVTKIRGYRHAATLTAGLLVTGWKRVIESLQRQAEVAQSQIRQLKSLLETTFTSVFAVRFRDVGPEIRAVVVDLVGRWIGLLPATFMVHSYLKYVAWALSDRDPGVRVVAISRLLELLGSSPNAPLAAPGTRVEIPPHLPLLHDFIGRFTGRFKELPYDIDEEAAVLGVRLLARLVAVGALTDAQLPAADCYRLLIDKLPAIRRSAAELAGQLLQEDAAKLEARYAQRAKEAADAAAAAAAAATEAVKAGGSRRSGRSKTAAAAAAGIAAAGPAAAAGGDAAAAAVSLLSDPEQRKKATMLGALLEMMSLLQTGQSSMRTGPSAAGTTSAATTAPLEPELVEDLVDALYDRLPVLRSWKLMVDCLSDDLLAQIWGPTGLAHLSELLAAAVKRARNGASAALDTRGGAAMRRQCGDRGDSVGVSYRYEVLRLLPVQEQDAVEVKGVARVLGPMYVHNQMAFDRAVPRFLYHETPGHAMPCCSVMCKCLTCLCPYVIGGSIVVVHAPCAFIGCIVQLVCVCTCGCVFVRNTCATAYQHSPAHCSVRRPVNKVNKLAINKPTKKHCIEHELTAPCSDTLQGARARALAADSEVLLEASQVLLTALPRLLRRHQTDENVASALVALTRDLKLELFSLRGDEPGWRALLGLVGEQLATRGMAAELLTQCADTLLYAAASGPPALQPSADVVLREVCDQLAAGFATAAAAVRVMDEQDLADAVLDLAHGDVGVNVEELVALRVALLRAHVVLIRGGATLAADPRVHDAVDELLAGCGSGRFLGPELTGLLAETQLIVLLNNMHQVYTDPGAAAALPAGGPGPSGDNAAIAAAQQSAVQKLQQARDALLSHMVALHAAAAAQSDATLELEDEGGSGGAMQARAQGVDGSIAVLQDVAFRVLSDVALVFGSKAWKGTAIEPVSLLTLSSQVADLMWRHCSEVLRKEDTAVGDEEQDGEEDGEQDGEADLEDDLLDNLAAGPRGASVAANKRARRTAAVATKMAAVGCLGRLLAHDVCGGCHRTIAIHLVAEFCSHGPEVADLIRDVCREMAASRPHGEMPQIYTGALRQCWDSVTAAGDLGEDEEEQALQRFSELAKHIASMYAGHGTSRSELLHILRDLTAEAFVDAPNNLAILAWGAASFVPKLAPADAATLVSELEGRLHGSNTAAEATGADVGTVPGAVQDLAHDRGDPDWAPMYHYLNLLKGKAAKGRVAPRALRGPSATTPKAARNRKISFAPWPHERHHEEEVEAAEPPAADWAQAAQPQAPKNPEAAALAAAEPVPEEGAWLRKAVRTPRKAVEPEEEEEDEEEAVPKQLPVATRRLVAKADDEQAGRQEQRQQQQQGRGRSKAPTAALKAAAAAAAVARPAVIVAEGEEEQGEDKVDDHLEKADGHGRGGQAVQARSGTRSGAGRAVAGLRHVDVDAGPLDSLANTHSQSQSRSQSRGPSAGQPSLQSSQQQQHLSLRAVSELDPGMEVGDDDGDVEEEEGAGVGHGAMMPPWEEELEGDGRGGYYGGEPSDLRAITQSRMRTASGGVGSAMRSDDGAQGGSKEVGADAHTHWNEEEDAEVAGEGEGEGEGYGTPAVLPTEEELPPPARRTPGKRVPPDPAARRGGTRPVPSVSRTHGVTLSLAALTEQTGSLAARSDAEYGGEEDGDHAATHDDGEVAAEEAAEEGEEVEEEEEEDPAAGAQVNQRSFSRGVSLAASESCGAEPREEDLEEGEAEDGEDRGEAEDVEAGDEEDEEQQAVSVQPMPHLSRKRSRLSDADSAGGSGAGEEAADEFVNGGGEASAEGLQPLPSRSCGVTILPAKSTALCGITQRT</sequence>
<dbReference type="InParanoid" id="D8TMV2"/>
<feature type="domain" description="SCD" evidence="3">
    <location>
        <begin position="335"/>
        <end position="435"/>
    </location>
</feature>
<dbReference type="PANTHER" id="PTHR11199">
    <property type="entry name" value="STROMAL ANTIGEN"/>
    <property type="match status" value="1"/>
</dbReference>
<dbReference type="GO" id="GO:0003682">
    <property type="term" value="F:chromatin binding"/>
    <property type="evidence" value="ECO:0007669"/>
    <property type="project" value="TreeGrafter"/>
</dbReference>
<dbReference type="GO" id="GO:0007062">
    <property type="term" value="P:sister chromatid cohesion"/>
    <property type="evidence" value="ECO:0007669"/>
    <property type="project" value="UniProtKB-ARBA"/>
</dbReference>
<evidence type="ECO:0000256" key="2">
    <source>
        <dbReference type="SAM" id="MobiDB-lite"/>
    </source>
</evidence>
<dbReference type="KEGG" id="vcn:VOLCADRAFT_88020"/>
<gene>
    <name evidence="4" type="ORF">VOLCADRAFT_88020</name>
</gene>
<feature type="compositionally biased region" description="Low complexity" evidence="2">
    <location>
        <begin position="112"/>
        <end position="137"/>
    </location>
</feature>
<dbReference type="Pfam" id="PF21581">
    <property type="entry name" value="SCD"/>
    <property type="match status" value="1"/>
</dbReference>
<dbReference type="InterPro" id="IPR056396">
    <property type="entry name" value="HEAT_SCC3-SA"/>
</dbReference>
<evidence type="ECO:0000259" key="3">
    <source>
        <dbReference type="PROSITE" id="PS51425"/>
    </source>
</evidence>
<feature type="compositionally biased region" description="Acidic residues" evidence="2">
    <location>
        <begin position="1937"/>
        <end position="1958"/>
    </location>
</feature>
<feature type="region of interest" description="Disordered" evidence="2">
    <location>
        <begin position="1484"/>
        <end position="1503"/>
    </location>
</feature>
<dbReference type="OrthoDB" id="498590at2759"/>
<evidence type="ECO:0000313" key="5">
    <source>
        <dbReference type="Proteomes" id="UP000001058"/>
    </source>
</evidence>
<feature type="compositionally biased region" description="Basic and acidic residues" evidence="2">
    <location>
        <begin position="90"/>
        <end position="101"/>
    </location>
</feature>
<dbReference type="EMBL" id="GL378328">
    <property type="protein sequence ID" value="EFJ51319.1"/>
    <property type="molecule type" value="Genomic_DNA"/>
</dbReference>
<dbReference type="InterPro" id="IPR013721">
    <property type="entry name" value="STAG"/>
</dbReference>
<evidence type="ECO:0000256" key="1">
    <source>
        <dbReference type="SAM" id="Coils"/>
    </source>
</evidence>
<feature type="region of interest" description="Disordered" evidence="2">
    <location>
        <begin position="1"/>
        <end position="146"/>
    </location>
</feature>
<feature type="region of interest" description="Disordered" evidence="2">
    <location>
        <begin position="1218"/>
        <end position="1237"/>
    </location>
</feature>
<protein>
    <recommendedName>
        <fullName evidence="3">SCD domain-containing protein</fullName>
    </recommendedName>
</protein>
<dbReference type="FunCoup" id="D8TMV2">
    <property type="interactions" value="1608"/>
</dbReference>
<keyword evidence="5" id="KW-1185">Reference proteome</keyword>
<feature type="compositionally biased region" description="Basic and acidic residues" evidence="2">
    <location>
        <begin position="1598"/>
        <end position="1610"/>
    </location>
</feature>
<dbReference type="Pfam" id="PF24571">
    <property type="entry name" value="HEAT_SCC3-SA"/>
    <property type="match status" value="1"/>
</dbReference>
<dbReference type="SUPFAM" id="SSF48371">
    <property type="entry name" value="ARM repeat"/>
    <property type="match status" value="1"/>
</dbReference>
<feature type="compositionally biased region" description="Acidic residues" evidence="2">
    <location>
        <begin position="1220"/>
        <end position="1237"/>
    </location>
</feature>
<feature type="compositionally biased region" description="Acidic residues" evidence="2">
    <location>
        <begin position="1574"/>
        <end position="1583"/>
    </location>
</feature>
<proteinExistence type="predicted"/>
<feature type="compositionally biased region" description="Low complexity" evidence="2">
    <location>
        <begin position="1708"/>
        <end position="1737"/>
    </location>
</feature>
<feature type="compositionally biased region" description="Low complexity" evidence="2">
    <location>
        <begin position="1611"/>
        <end position="1645"/>
    </location>
</feature>
<feature type="coiled-coil region" evidence="1">
    <location>
        <begin position="299"/>
        <end position="326"/>
    </location>
</feature>
<dbReference type="GO" id="GO:0000785">
    <property type="term" value="C:chromatin"/>
    <property type="evidence" value="ECO:0007669"/>
    <property type="project" value="TreeGrafter"/>
</dbReference>
<dbReference type="InterPro" id="IPR020839">
    <property type="entry name" value="SCD"/>
</dbReference>
<dbReference type="InterPro" id="IPR039662">
    <property type="entry name" value="Cohesin_Scc3/SA"/>
</dbReference>
<feature type="region of interest" description="Disordered" evidence="2">
    <location>
        <begin position="1511"/>
        <end position="1554"/>
    </location>
</feature>
<dbReference type="GO" id="GO:0005634">
    <property type="term" value="C:nucleus"/>
    <property type="evidence" value="ECO:0007669"/>
    <property type="project" value="TreeGrafter"/>
</dbReference>
<dbReference type="RefSeq" id="XP_002947786.1">
    <property type="nucleotide sequence ID" value="XM_002947740.1"/>
</dbReference>
<dbReference type="PANTHER" id="PTHR11199:SF0">
    <property type="entry name" value="LD34181P-RELATED"/>
    <property type="match status" value="1"/>
</dbReference>
<feature type="region of interest" description="Disordered" evidence="2">
    <location>
        <begin position="1566"/>
        <end position="2074"/>
    </location>
</feature>
<name>D8TMV2_VOLCA</name>
<dbReference type="eggNOG" id="KOG2011">
    <property type="taxonomic scope" value="Eukaryota"/>
</dbReference>
<dbReference type="PROSITE" id="PS51425">
    <property type="entry name" value="SCD"/>
    <property type="match status" value="1"/>
</dbReference>
<feature type="compositionally biased region" description="Basic and acidic residues" evidence="2">
    <location>
        <begin position="1653"/>
        <end position="1667"/>
    </location>
</feature>
<dbReference type="Pfam" id="PF08514">
    <property type="entry name" value="STAG"/>
    <property type="match status" value="1"/>
</dbReference>
<evidence type="ECO:0000313" key="4">
    <source>
        <dbReference type="EMBL" id="EFJ51319.1"/>
    </source>
</evidence>
<feature type="compositionally biased region" description="Acidic residues" evidence="2">
    <location>
        <begin position="1835"/>
        <end position="1849"/>
    </location>
</feature>
<feature type="compositionally biased region" description="Acidic residues" evidence="2">
    <location>
        <begin position="1749"/>
        <end position="1761"/>
    </location>
</feature>
<feature type="compositionally biased region" description="Basic and acidic residues" evidence="2">
    <location>
        <begin position="1825"/>
        <end position="1834"/>
    </location>
</feature>
<dbReference type="GO" id="GO:0008278">
    <property type="term" value="C:cohesin complex"/>
    <property type="evidence" value="ECO:0007669"/>
    <property type="project" value="TreeGrafter"/>
</dbReference>
<dbReference type="Proteomes" id="UP000001058">
    <property type="component" value="Unassembled WGS sequence"/>
</dbReference>
<keyword evidence="1" id="KW-0175">Coiled coil</keyword>
<feature type="compositionally biased region" description="Low complexity" evidence="2">
    <location>
        <begin position="1524"/>
        <end position="1554"/>
    </location>
</feature>
<accession>D8TMV2</accession>